<dbReference type="SUPFAM" id="SSF141523">
    <property type="entry name" value="L,D-transpeptidase catalytic domain-like"/>
    <property type="match status" value="1"/>
</dbReference>
<evidence type="ECO:0000259" key="6">
    <source>
        <dbReference type="PROSITE" id="PS52029"/>
    </source>
</evidence>
<dbReference type="AlphaFoldDB" id="A0A0F9MYA5"/>
<feature type="domain" description="L,D-TPase catalytic" evidence="6">
    <location>
        <begin position="238"/>
        <end position="369"/>
    </location>
</feature>
<dbReference type="CDD" id="cd16913">
    <property type="entry name" value="YkuD_like"/>
    <property type="match status" value="1"/>
</dbReference>
<evidence type="ECO:0000256" key="1">
    <source>
        <dbReference type="ARBA" id="ARBA00004752"/>
    </source>
</evidence>
<dbReference type="Gene3D" id="2.40.440.10">
    <property type="entry name" value="L,D-transpeptidase catalytic domain-like"/>
    <property type="match status" value="1"/>
</dbReference>
<evidence type="ECO:0000313" key="7">
    <source>
        <dbReference type="EMBL" id="KKN12280.1"/>
    </source>
</evidence>
<keyword evidence="3" id="KW-0133">Cell shape</keyword>
<dbReference type="Pfam" id="PF03734">
    <property type="entry name" value="YkuD"/>
    <property type="match status" value="1"/>
</dbReference>
<dbReference type="GO" id="GO:0071972">
    <property type="term" value="F:peptidoglycan L,D-transpeptidase activity"/>
    <property type="evidence" value="ECO:0007669"/>
    <property type="project" value="TreeGrafter"/>
</dbReference>
<dbReference type="GO" id="GO:0071555">
    <property type="term" value="P:cell wall organization"/>
    <property type="evidence" value="ECO:0007669"/>
    <property type="project" value="UniProtKB-KW"/>
</dbReference>
<evidence type="ECO:0000256" key="3">
    <source>
        <dbReference type="ARBA" id="ARBA00022960"/>
    </source>
</evidence>
<keyword evidence="2" id="KW-0808">Transferase</keyword>
<keyword evidence="4" id="KW-0573">Peptidoglycan synthesis</keyword>
<proteinExistence type="predicted"/>
<dbReference type="EMBL" id="LAZR01004049">
    <property type="protein sequence ID" value="KKN12280.1"/>
    <property type="molecule type" value="Genomic_DNA"/>
</dbReference>
<dbReference type="GO" id="GO:0016740">
    <property type="term" value="F:transferase activity"/>
    <property type="evidence" value="ECO:0007669"/>
    <property type="project" value="UniProtKB-KW"/>
</dbReference>
<gene>
    <name evidence="7" type="ORF">LCGC14_1018080</name>
</gene>
<dbReference type="UniPathway" id="UPA00219"/>
<keyword evidence="5" id="KW-0961">Cell wall biogenesis/degradation</keyword>
<dbReference type="PANTHER" id="PTHR30582">
    <property type="entry name" value="L,D-TRANSPEPTIDASE"/>
    <property type="match status" value="1"/>
</dbReference>
<comment type="pathway">
    <text evidence="1">Cell wall biogenesis; peptidoglycan biosynthesis.</text>
</comment>
<evidence type="ECO:0000256" key="5">
    <source>
        <dbReference type="ARBA" id="ARBA00023316"/>
    </source>
</evidence>
<dbReference type="PROSITE" id="PS52029">
    <property type="entry name" value="LD_TPASE"/>
    <property type="match status" value="1"/>
</dbReference>
<dbReference type="InterPro" id="IPR038063">
    <property type="entry name" value="Transpep_catalytic_dom"/>
</dbReference>
<reference evidence="7" key="1">
    <citation type="journal article" date="2015" name="Nature">
        <title>Complex archaea that bridge the gap between prokaryotes and eukaryotes.</title>
        <authorList>
            <person name="Spang A."/>
            <person name="Saw J.H."/>
            <person name="Jorgensen S.L."/>
            <person name="Zaremba-Niedzwiedzka K."/>
            <person name="Martijn J."/>
            <person name="Lind A.E."/>
            <person name="van Eijk R."/>
            <person name="Schleper C."/>
            <person name="Guy L."/>
            <person name="Ettema T.J."/>
        </authorList>
    </citation>
    <scope>NUCLEOTIDE SEQUENCE</scope>
</reference>
<dbReference type="GO" id="GO:0005576">
    <property type="term" value="C:extracellular region"/>
    <property type="evidence" value="ECO:0007669"/>
    <property type="project" value="TreeGrafter"/>
</dbReference>
<protein>
    <recommendedName>
        <fullName evidence="6">L,D-TPase catalytic domain-containing protein</fullName>
    </recommendedName>
</protein>
<organism evidence="7">
    <name type="scientific">marine sediment metagenome</name>
    <dbReference type="NCBI Taxonomy" id="412755"/>
    <lineage>
        <taxon>unclassified sequences</taxon>
        <taxon>metagenomes</taxon>
        <taxon>ecological metagenomes</taxon>
    </lineage>
</organism>
<dbReference type="InterPro" id="IPR005490">
    <property type="entry name" value="LD_TPept_cat_dom"/>
</dbReference>
<accession>A0A0F9MYA5</accession>
<dbReference type="InterPro" id="IPR050979">
    <property type="entry name" value="LD-transpeptidase"/>
</dbReference>
<comment type="caution">
    <text evidence="7">The sequence shown here is derived from an EMBL/GenBank/DDBJ whole genome shotgun (WGS) entry which is preliminary data.</text>
</comment>
<dbReference type="GO" id="GO:0008360">
    <property type="term" value="P:regulation of cell shape"/>
    <property type="evidence" value="ECO:0007669"/>
    <property type="project" value="UniProtKB-KW"/>
</dbReference>
<sequence>MLAKNRALTNNKILIITLLIATGFLMHAMTYVAKASSTISANPSVANNTTIGYSQRVTITGTISPPYKANVYIKSRRRGKKRYSTLGKTVSDSNGNYSFSFRAGASGAYLASWNGRGSIAAAQSQAFSIYVKSRIKLTKVVKPSWMGQKFYVSGKIIPTHKNKRISLQVLRGKKYKTFARGRTNNKGKFKIYSSLSRKAKYRIRVAFSDTDHALTGSKRFNYNIKKANPWKISASKPHYIVINKRKFLLYYLRNGRIVKTFRTGVGQRRYPTPSGNFKIIRKTVRPTWYPPKSEPWAKNEPDAVPWPSSPLGARGLYLNTGYIIIHGTTQPWLLDKPNRAVSHGCIRLKNSWVVWLYNRVPTGTPVKIY</sequence>
<evidence type="ECO:0000256" key="2">
    <source>
        <dbReference type="ARBA" id="ARBA00022679"/>
    </source>
</evidence>
<dbReference type="GO" id="GO:0018104">
    <property type="term" value="P:peptidoglycan-protein cross-linking"/>
    <property type="evidence" value="ECO:0007669"/>
    <property type="project" value="TreeGrafter"/>
</dbReference>
<evidence type="ECO:0000256" key="4">
    <source>
        <dbReference type="ARBA" id="ARBA00022984"/>
    </source>
</evidence>
<name>A0A0F9MYA5_9ZZZZ</name>